<dbReference type="Proteomes" id="UP000198945">
    <property type="component" value="Unassembled WGS sequence"/>
</dbReference>
<evidence type="ECO:0000313" key="1">
    <source>
        <dbReference type="EMBL" id="SDI53064.1"/>
    </source>
</evidence>
<name>A0A1G8LBJ0_9FIRM</name>
<organism evidence="1 2">
    <name type="scientific">Halanaerobium congolense</name>
    <dbReference type="NCBI Taxonomy" id="54121"/>
    <lineage>
        <taxon>Bacteria</taxon>
        <taxon>Bacillati</taxon>
        <taxon>Bacillota</taxon>
        <taxon>Clostridia</taxon>
        <taxon>Halanaerobiales</taxon>
        <taxon>Halanaerobiaceae</taxon>
        <taxon>Halanaerobium</taxon>
    </lineage>
</organism>
<dbReference type="AlphaFoldDB" id="A0A1G8LBJ0"/>
<protein>
    <submittedName>
        <fullName evidence="1">Uncharacterized protein</fullName>
    </submittedName>
</protein>
<dbReference type="EMBL" id="FNEH01000008">
    <property type="protein sequence ID" value="SDI53064.1"/>
    <property type="molecule type" value="Genomic_DNA"/>
</dbReference>
<sequence>MKKRYSFIYVDKHDDGSGTLKRKPTTNFGQYQQLLATKKAMGDKPVIAVINLDNPMIFKEIDPLADVIK</sequence>
<evidence type="ECO:0000313" key="2">
    <source>
        <dbReference type="Proteomes" id="UP000198945"/>
    </source>
</evidence>
<reference evidence="1 2" key="1">
    <citation type="submission" date="2016-10" db="EMBL/GenBank/DDBJ databases">
        <authorList>
            <person name="de Groot N.N."/>
        </authorList>
    </citation>
    <scope>NUCLEOTIDE SEQUENCE [LARGE SCALE GENOMIC DNA]</scope>
    <source>
        <strain evidence="1 2">WG7</strain>
    </source>
</reference>
<proteinExistence type="predicted"/>
<accession>A0A1G8LBJ0</accession>
<gene>
    <name evidence="1" type="ORF">SAMN04515654_1089</name>
</gene>